<dbReference type="Pfam" id="PF13443">
    <property type="entry name" value="HTH_26"/>
    <property type="match status" value="1"/>
</dbReference>
<dbReference type="GO" id="GO:0003677">
    <property type="term" value="F:DNA binding"/>
    <property type="evidence" value="ECO:0007669"/>
    <property type="project" value="InterPro"/>
</dbReference>
<organism evidence="2 3">
    <name type="scientific">Clostridium tagluense</name>
    <dbReference type="NCBI Taxonomy" id="360422"/>
    <lineage>
        <taxon>Bacteria</taxon>
        <taxon>Bacillati</taxon>
        <taxon>Bacillota</taxon>
        <taxon>Clostridia</taxon>
        <taxon>Eubacteriales</taxon>
        <taxon>Clostridiaceae</taxon>
        <taxon>Clostridium</taxon>
    </lineage>
</organism>
<accession>A0A401UT32</accession>
<keyword evidence="3" id="KW-1185">Reference proteome</keyword>
<sequence>MVKVKVMAILESKERNISWLSKKCDIGYNTMYNFCMGKTNAVGYNLVESICDVLECRIEDILEIVKEKE</sequence>
<dbReference type="SUPFAM" id="SSF47413">
    <property type="entry name" value="lambda repressor-like DNA-binding domains"/>
    <property type="match status" value="1"/>
</dbReference>
<gene>
    <name evidence="2" type="ORF">Ctaglu_43380</name>
</gene>
<reference evidence="2 3" key="1">
    <citation type="submission" date="2018-11" db="EMBL/GenBank/DDBJ databases">
        <title>Genome sequencing and assembly of Clostridium tagluense strain A121.</title>
        <authorList>
            <person name="Murakami T."/>
            <person name="Segawa T."/>
            <person name="Shcherbakova V.A."/>
            <person name="Mori H."/>
            <person name="Yoshimura Y."/>
        </authorList>
    </citation>
    <scope>NUCLEOTIDE SEQUENCE [LARGE SCALE GENOMIC DNA]</scope>
    <source>
        <strain evidence="2 3">A121</strain>
    </source>
</reference>
<dbReference type="Proteomes" id="UP000287872">
    <property type="component" value="Unassembled WGS sequence"/>
</dbReference>
<dbReference type="AlphaFoldDB" id="A0A401UT32"/>
<dbReference type="OrthoDB" id="9804186at2"/>
<evidence type="ECO:0000313" key="2">
    <source>
        <dbReference type="EMBL" id="GCD12715.1"/>
    </source>
</evidence>
<comment type="caution">
    <text evidence="2">The sequence shown here is derived from an EMBL/GenBank/DDBJ whole genome shotgun (WGS) entry which is preliminary data.</text>
</comment>
<proteinExistence type="predicted"/>
<dbReference type="InterPro" id="IPR010982">
    <property type="entry name" value="Lambda_DNA-bd_dom_sf"/>
</dbReference>
<dbReference type="RefSeq" id="WP_125005626.1">
    <property type="nucleotide sequence ID" value="NZ_BHYK01000039.1"/>
</dbReference>
<evidence type="ECO:0000313" key="3">
    <source>
        <dbReference type="Proteomes" id="UP000287872"/>
    </source>
</evidence>
<dbReference type="EMBL" id="BHYK01000039">
    <property type="protein sequence ID" value="GCD12715.1"/>
    <property type="molecule type" value="Genomic_DNA"/>
</dbReference>
<name>A0A401UT32_9CLOT</name>
<dbReference type="InterPro" id="IPR001387">
    <property type="entry name" value="Cro/C1-type_HTH"/>
</dbReference>
<feature type="domain" description="HTH cro/C1-type" evidence="1">
    <location>
        <begin position="9"/>
        <end position="67"/>
    </location>
</feature>
<dbReference type="Gene3D" id="1.10.260.40">
    <property type="entry name" value="lambda repressor-like DNA-binding domains"/>
    <property type="match status" value="1"/>
</dbReference>
<evidence type="ECO:0000259" key="1">
    <source>
        <dbReference type="Pfam" id="PF13443"/>
    </source>
</evidence>
<protein>
    <recommendedName>
        <fullName evidence="1">HTH cro/C1-type domain-containing protein</fullName>
    </recommendedName>
</protein>